<feature type="domain" description="Protein kinase" evidence="8">
    <location>
        <begin position="10"/>
        <end position="294"/>
    </location>
</feature>
<name>A0ABW6SNX0_9ACTN</name>
<keyword evidence="10" id="KW-1185">Reference proteome</keyword>
<keyword evidence="3 9" id="KW-0808">Transferase</keyword>
<evidence type="ECO:0000313" key="9">
    <source>
        <dbReference type="EMBL" id="MFF3666654.1"/>
    </source>
</evidence>
<dbReference type="SUPFAM" id="SSF56112">
    <property type="entry name" value="Protein kinase-like (PK-like)"/>
    <property type="match status" value="1"/>
</dbReference>
<evidence type="ECO:0000256" key="7">
    <source>
        <dbReference type="SAM" id="MobiDB-lite"/>
    </source>
</evidence>
<gene>
    <name evidence="9" type="ORF">ACFYXI_13740</name>
</gene>
<proteinExistence type="predicted"/>
<dbReference type="EC" id="2.7.11.1" evidence="1"/>
<evidence type="ECO:0000313" key="10">
    <source>
        <dbReference type="Proteomes" id="UP001602013"/>
    </source>
</evidence>
<evidence type="ECO:0000256" key="6">
    <source>
        <dbReference type="ARBA" id="ARBA00022840"/>
    </source>
</evidence>
<evidence type="ECO:0000259" key="8">
    <source>
        <dbReference type="PROSITE" id="PS50011"/>
    </source>
</evidence>
<dbReference type="EMBL" id="JBIASD010000007">
    <property type="protein sequence ID" value="MFF3666654.1"/>
    <property type="molecule type" value="Genomic_DNA"/>
</dbReference>
<dbReference type="CDD" id="cd14014">
    <property type="entry name" value="STKc_PknB_like"/>
    <property type="match status" value="1"/>
</dbReference>
<evidence type="ECO:0000256" key="5">
    <source>
        <dbReference type="ARBA" id="ARBA00022777"/>
    </source>
</evidence>
<feature type="region of interest" description="Disordered" evidence="7">
    <location>
        <begin position="299"/>
        <end position="323"/>
    </location>
</feature>
<dbReference type="PANTHER" id="PTHR43289">
    <property type="entry name" value="MITOGEN-ACTIVATED PROTEIN KINASE KINASE KINASE 20-RELATED"/>
    <property type="match status" value="1"/>
</dbReference>
<sequence length="521" mass="53950">MSGVLLAGRYRLLETLGEGGAGTVWRARDEMLHRDVAVKDIRVPPELTGEARRAFGGRAIQEARSAARLSHPAIVVIHDVVVDRDRPWIVMDLIRGRSLDHVIKNGGPLPARRVAEIGLRLLGALSAAHAQGLLHQDVKPANVLLDEHGQALLADFGIALPAATGDTSGSAPDAGRETAAWLTTAGSPGYAAPERLSGGAATPASDLWSLGATLYTAVEGRAPFARELAAAVTAAILLRQAPAPERAGPVLGPLLLAMLAKDPAARPSPDAIREALRAVAAYDPAPAPAAHPTAGVLSVPADPSSPVSGTLPTAPSRRGRARPAKRRPLLIASTVLVALAATGTAGWLALRPDASSAGSTSGAAPFATVPDPCALLTDAQATELLGGPTETSAADGECAWRFREDGIVWRSVTLLLRTEHSGEAARLSLASRRSVQASVKGTAFHETTSGVRDVPGAGAEGFAQDVSNAFQKSTTSTVWFRVGNMIGEVRYHQLDGPAVTPAARRTAERAAKLTAEAIGRA</sequence>
<dbReference type="InterPro" id="IPR008271">
    <property type="entry name" value="Ser/Thr_kinase_AS"/>
</dbReference>
<evidence type="ECO:0000256" key="1">
    <source>
        <dbReference type="ARBA" id="ARBA00012513"/>
    </source>
</evidence>
<dbReference type="Gene3D" id="1.10.510.10">
    <property type="entry name" value="Transferase(Phosphotransferase) domain 1"/>
    <property type="match status" value="1"/>
</dbReference>
<evidence type="ECO:0000256" key="3">
    <source>
        <dbReference type="ARBA" id="ARBA00022679"/>
    </source>
</evidence>
<keyword evidence="6" id="KW-0067">ATP-binding</keyword>
<evidence type="ECO:0000256" key="4">
    <source>
        <dbReference type="ARBA" id="ARBA00022741"/>
    </source>
</evidence>
<dbReference type="InterPro" id="IPR000719">
    <property type="entry name" value="Prot_kinase_dom"/>
</dbReference>
<dbReference type="GO" id="GO:0004674">
    <property type="term" value="F:protein serine/threonine kinase activity"/>
    <property type="evidence" value="ECO:0007669"/>
    <property type="project" value="UniProtKB-EC"/>
</dbReference>
<reference evidence="9 10" key="1">
    <citation type="submission" date="2024-10" db="EMBL/GenBank/DDBJ databases">
        <title>The Natural Products Discovery Center: Release of the First 8490 Sequenced Strains for Exploring Actinobacteria Biosynthetic Diversity.</title>
        <authorList>
            <person name="Kalkreuter E."/>
            <person name="Kautsar S.A."/>
            <person name="Yang D."/>
            <person name="Bader C.D."/>
            <person name="Teijaro C.N."/>
            <person name="Fluegel L."/>
            <person name="Davis C.M."/>
            <person name="Simpson J.R."/>
            <person name="Lauterbach L."/>
            <person name="Steele A.D."/>
            <person name="Gui C."/>
            <person name="Meng S."/>
            <person name="Li G."/>
            <person name="Viehrig K."/>
            <person name="Ye F."/>
            <person name="Su P."/>
            <person name="Kiefer A.F."/>
            <person name="Nichols A."/>
            <person name="Cepeda A.J."/>
            <person name="Yan W."/>
            <person name="Fan B."/>
            <person name="Jiang Y."/>
            <person name="Adhikari A."/>
            <person name="Zheng C.-J."/>
            <person name="Schuster L."/>
            <person name="Cowan T.M."/>
            <person name="Smanski M.J."/>
            <person name="Chevrette M.G."/>
            <person name="De Carvalho L.P.S."/>
            <person name="Shen B."/>
        </authorList>
    </citation>
    <scope>NUCLEOTIDE SEQUENCE [LARGE SCALE GENOMIC DNA]</scope>
    <source>
        <strain evidence="9 10">NPDC002173</strain>
    </source>
</reference>
<comment type="caution">
    <text evidence="9">The sequence shown here is derived from an EMBL/GenBank/DDBJ whole genome shotgun (WGS) entry which is preliminary data.</text>
</comment>
<evidence type="ECO:0000256" key="2">
    <source>
        <dbReference type="ARBA" id="ARBA00022527"/>
    </source>
</evidence>
<organism evidence="9 10">
    <name type="scientific">Microtetraspora malaysiensis</name>
    <dbReference type="NCBI Taxonomy" id="161358"/>
    <lineage>
        <taxon>Bacteria</taxon>
        <taxon>Bacillati</taxon>
        <taxon>Actinomycetota</taxon>
        <taxon>Actinomycetes</taxon>
        <taxon>Streptosporangiales</taxon>
        <taxon>Streptosporangiaceae</taxon>
        <taxon>Microtetraspora</taxon>
    </lineage>
</organism>
<dbReference type="Proteomes" id="UP001602013">
    <property type="component" value="Unassembled WGS sequence"/>
</dbReference>
<keyword evidence="5 9" id="KW-0418">Kinase</keyword>
<dbReference type="PANTHER" id="PTHR43289:SF6">
    <property type="entry name" value="SERINE_THREONINE-PROTEIN KINASE NEKL-3"/>
    <property type="match status" value="1"/>
</dbReference>
<protein>
    <recommendedName>
        <fullName evidence="1">non-specific serine/threonine protein kinase</fullName>
        <ecNumber evidence="1">2.7.11.1</ecNumber>
    </recommendedName>
</protein>
<dbReference type="SMART" id="SM00220">
    <property type="entry name" value="S_TKc"/>
    <property type="match status" value="1"/>
</dbReference>
<dbReference type="Gene3D" id="3.30.200.20">
    <property type="entry name" value="Phosphorylase Kinase, domain 1"/>
    <property type="match status" value="1"/>
</dbReference>
<keyword evidence="2" id="KW-0723">Serine/threonine-protein kinase</keyword>
<dbReference type="RefSeq" id="WP_387411253.1">
    <property type="nucleotide sequence ID" value="NZ_JBIASD010000007.1"/>
</dbReference>
<dbReference type="Pfam" id="PF00069">
    <property type="entry name" value="Pkinase"/>
    <property type="match status" value="1"/>
</dbReference>
<dbReference type="PROSITE" id="PS50011">
    <property type="entry name" value="PROTEIN_KINASE_DOM"/>
    <property type="match status" value="1"/>
</dbReference>
<dbReference type="PROSITE" id="PS00108">
    <property type="entry name" value="PROTEIN_KINASE_ST"/>
    <property type="match status" value="1"/>
</dbReference>
<accession>A0ABW6SNX0</accession>
<dbReference type="InterPro" id="IPR011009">
    <property type="entry name" value="Kinase-like_dom_sf"/>
</dbReference>
<keyword evidence="4" id="KW-0547">Nucleotide-binding</keyword>